<gene>
    <name evidence="2" type="ORF">ASZ90_013352</name>
</gene>
<evidence type="ECO:0000313" key="2">
    <source>
        <dbReference type="EMBL" id="KUG16989.1"/>
    </source>
</evidence>
<organism evidence="2">
    <name type="scientific">hydrocarbon metagenome</name>
    <dbReference type="NCBI Taxonomy" id="938273"/>
    <lineage>
        <taxon>unclassified sequences</taxon>
        <taxon>metagenomes</taxon>
        <taxon>ecological metagenomes</taxon>
    </lineage>
</organism>
<reference evidence="2" key="1">
    <citation type="journal article" date="2015" name="Proc. Natl. Acad. Sci. U.S.A.">
        <title>Networks of energetic and metabolic interactions define dynamics in microbial communities.</title>
        <authorList>
            <person name="Embree M."/>
            <person name="Liu J.K."/>
            <person name="Al-Bassam M.M."/>
            <person name="Zengler K."/>
        </authorList>
    </citation>
    <scope>NUCLEOTIDE SEQUENCE</scope>
</reference>
<sequence>MKIPAPMSNLRPRFMLSSPPFYGISLSMFFHLISRKDDDGRQ</sequence>
<proteinExistence type="predicted"/>
<keyword evidence="1" id="KW-0472">Membrane</keyword>
<accession>A0A0W8F806</accession>
<dbReference type="EMBL" id="LNQE01001471">
    <property type="protein sequence ID" value="KUG16989.1"/>
    <property type="molecule type" value="Genomic_DNA"/>
</dbReference>
<keyword evidence="1" id="KW-1133">Transmembrane helix</keyword>
<dbReference type="AlphaFoldDB" id="A0A0W8F806"/>
<name>A0A0W8F806_9ZZZZ</name>
<feature type="transmembrane region" description="Helical" evidence="1">
    <location>
        <begin position="14"/>
        <end position="33"/>
    </location>
</feature>
<protein>
    <submittedName>
        <fullName evidence="2">Uncharacterized protein</fullName>
    </submittedName>
</protein>
<comment type="caution">
    <text evidence="2">The sequence shown here is derived from an EMBL/GenBank/DDBJ whole genome shotgun (WGS) entry which is preliminary data.</text>
</comment>
<keyword evidence="1" id="KW-0812">Transmembrane</keyword>
<evidence type="ECO:0000256" key="1">
    <source>
        <dbReference type="SAM" id="Phobius"/>
    </source>
</evidence>